<comment type="caution">
    <text evidence="3">The sequence shown here is derived from an EMBL/GenBank/DDBJ whole genome shotgun (WGS) entry which is preliminary data.</text>
</comment>
<feature type="transmembrane region" description="Helical" evidence="2">
    <location>
        <begin position="69"/>
        <end position="90"/>
    </location>
</feature>
<feature type="compositionally biased region" description="Basic and acidic residues" evidence="1">
    <location>
        <begin position="1"/>
        <end position="21"/>
    </location>
</feature>
<evidence type="ECO:0000256" key="1">
    <source>
        <dbReference type="SAM" id="MobiDB-lite"/>
    </source>
</evidence>
<evidence type="ECO:0000313" key="3">
    <source>
        <dbReference type="EMBL" id="OLF15776.1"/>
    </source>
</evidence>
<reference evidence="3 4" key="1">
    <citation type="submission" date="2016-12" db="EMBL/GenBank/DDBJ databases">
        <title>The draft genome sequence of Actinophytocola sp. 11-183.</title>
        <authorList>
            <person name="Wang W."/>
            <person name="Yuan L."/>
        </authorList>
    </citation>
    <scope>NUCLEOTIDE SEQUENCE [LARGE SCALE GENOMIC DNA]</scope>
    <source>
        <strain evidence="3 4">11-183</strain>
    </source>
</reference>
<organism evidence="3 4">
    <name type="scientific">Actinophytocola xanthii</name>
    <dbReference type="NCBI Taxonomy" id="1912961"/>
    <lineage>
        <taxon>Bacteria</taxon>
        <taxon>Bacillati</taxon>
        <taxon>Actinomycetota</taxon>
        <taxon>Actinomycetes</taxon>
        <taxon>Pseudonocardiales</taxon>
        <taxon>Pseudonocardiaceae</taxon>
    </lineage>
</organism>
<protein>
    <submittedName>
        <fullName evidence="3">Uncharacterized protein</fullName>
    </submittedName>
</protein>
<keyword evidence="2" id="KW-0472">Membrane</keyword>
<dbReference type="STRING" id="1912961.BU204_20480"/>
<keyword evidence="2" id="KW-1133">Transmembrane helix</keyword>
<keyword evidence="2" id="KW-0812">Transmembrane</keyword>
<gene>
    <name evidence="3" type="ORF">BU204_20480</name>
</gene>
<proteinExistence type="predicted"/>
<accession>A0A1Q8CN44</accession>
<feature type="transmembrane region" description="Helical" evidence="2">
    <location>
        <begin position="122"/>
        <end position="141"/>
    </location>
</feature>
<feature type="compositionally biased region" description="Basic and acidic residues" evidence="1">
    <location>
        <begin position="31"/>
        <end position="45"/>
    </location>
</feature>
<keyword evidence="4" id="KW-1185">Reference proteome</keyword>
<dbReference type="EMBL" id="MSIE01000037">
    <property type="protein sequence ID" value="OLF15776.1"/>
    <property type="molecule type" value="Genomic_DNA"/>
</dbReference>
<evidence type="ECO:0000313" key="4">
    <source>
        <dbReference type="Proteomes" id="UP000185596"/>
    </source>
</evidence>
<name>A0A1Q8CN44_9PSEU</name>
<feature type="transmembrane region" description="Helical" evidence="2">
    <location>
        <begin position="153"/>
        <end position="173"/>
    </location>
</feature>
<evidence type="ECO:0000256" key="2">
    <source>
        <dbReference type="SAM" id="Phobius"/>
    </source>
</evidence>
<dbReference type="AlphaFoldDB" id="A0A1Q8CN44"/>
<dbReference type="Proteomes" id="UP000185596">
    <property type="component" value="Unassembled WGS sequence"/>
</dbReference>
<sequence length="204" mass="22751">MTDGVTDRDDAGQDVTERDEVTPEPEPEPAPEVRSKPVVRPERQRPVMPTAREAAAEIGDRPPPAVIRWGFYLIVAAVLISLFGAIYLMLNKETLVSNALEFDNGDRDLTREEVESSVTNGLWVFLVINVVFGVFQALFAYKAMEGQRRARMLVTIVTVMVVLFHFMLVPTLFGQLAGMISAIAAALLYMPASRTFYPPRQPLR</sequence>
<feature type="region of interest" description="Disordered" evidence="1">
    <location>
        <begin position="1"/>
        <end position="55"/>
    </location>
</feature>
<feature type="transmembrane region" description="Helical" evidence="2">
    <location>
        <begin position="179"/>
        <end position="197"/>
    </location>
</feature>